<dbReference type="InterPro" id="IPR012674">
    <property type="entry name" value="Calycin"/>
</dbReference>
<dbReference type="Proteomes" id="UP000424872">
    <property type="component" value="Plasmid pMSR2A"/>
</dbReference>
<geneLocation type="plasmid" evidence="6">
    <name>pmsr2a</name>
</geneLocation>
<evidence type="ECO:0000259" key="4">
    <source>
        <dbReference type="Pfam" id="PF09223"/>
    </source>
</evidence>
<dbReference type="AlphaFoldDB" id="A0AAP9KRK9"/>
<name>A0AAP9KRK9_9GAMM</name>
<evidence type="ECO:0000313" key="6">
    <source>
        <dbReference type="Proteomes" id="UP000424872"/>
    </source>
</evidence>
<dbReference type="NCBIfam" id="NF007639">
    <property type="entry name" value="PRK10306.1"/>
    <property type="match status" value="1"/>
</dbReference>
<dbReference type="GO" id="GO:0008270">
    <property type="term" value="F:zinc ion binding"/>
    <property type="evidence" value="ECO:0007669"/>
    <property type="project" value="InterPro"/>
</dbReference>
<feature type="domain" description="ZinT" evidence="4">
    <location>
        <begin position="42"/>
        <end position="221"/>
    </location>
</feature>
<evidence type="ECO:0000256" key="3">
    <source>
        <dbReference type="SAM" id="SignalP"/>
    </source>
</evidence>
<protein>
    <submittedName>
        <fullName evidence="5">Metal-binding protein ZinT</fullName>
    </submittedName>
</protein>
<evidence type="ECO:0000256" key="1">
    <source>
        <dbReference type="ARBA" id="ARBA00022729"/>
    </source>
</evidence>
<feature type="signal peptide" evidence="3">
    <location>
        <begin position="1"/>
        <end position="28"/>
    </location>
</feature>
<sequence>MESLVVVSKIKKIVLSLGLIGLSSSVLAHGDHAHGKPLTEMEQKAAEGVFADKDVKDRTLSDWDGVWQSVYPLLVNGALDPVLRKKVEKDPSKTFADVKAYYRKGYVTQVDTIGIEDGVMEFHIGAQSSSCHYRYDGHKILTYTSGKKGVRYLFTCQDANSPAPKFVQFSDHIIGPRKSSHFHIFTGNTSQEALLSEMDNWPTYYPWQMQTAEVVEEMLHH</sequence>
<dbReference type="KEGG" id="ppho:CTZ24_21965"/>
<evidence type="ECO:0000313" key="5">
    <source>
        <dbReference type="EMBL" id="QGR09118.1"/>
    </source>
</evidence>
<keyword evidence="5" id="KW-0614">Plasmid</keyword>
<dbReference type="InterPro" id="IPR015304">
    <property type="entry name" value="ZinT_dom"/>
</dbReference>
<dbReference type="EMBL" id="CP024637">
    <property type="protein sequence ID" value="QGR09118.1"/>
    <property type="molecule type" value="Genomic_DNA"/>
</dbReference>
<proteinExistence type="predicted"/>
<feature type="chain" id="PRO_5042907303" evidence="3">
    <location>
        <begin position="29"/>
        <end position="221"/>
    </location>
</feature>
<dbReference type="SUPFAM" id="SSF50814">
    <property type="entry name" value="Lipocalins"/>
    <property type="match status" value="1"/>
</dbReference>
<dbReference type="Pfam" id="PF09223">
    <property type="entry name" value="ZinT"/>
    <property type="match status" value="1"/>
</dbReference>
<reference evidence="6" key="1">
    <citation type="submission" date="2017-11" db="EMBL/GenBank/DDBJ databases">
        <title>Genome sequence of Pantoea sp. MSR2.</title>
        <authorList>
            <person name="Nascimento F.X."/>
        </authorList>
    </citation>
    <scope>NUCLEOTIDE SEQUENCE [LARGE SCALE GENOMIC DNA]</scope>
    <source>
        <strain evidence="6">MSR2</strain>
        <plasmid evidence="6">pmsr2a</plasmid>
    </source>
</reference>
<organism evidence="5 6">
    <name type="scientific">Pantoea phytobeneficialis</name>
    <dbReference type="NCBI Taxonomy" id="2052056"/>
    <lineage>
        <taxon>Bacteria</taxon>
        <taxon>Pseudomonadati</taxon>
        <taxon>Pseudomonadota</taxon>
        <taxon>Gammaproteobacteria</taxon>
        <taxon>Enterobacterales</taxon>
        <taxon>Erwiniaceae</taxon>
        <taxon>Pantoea</taxon>
    </lineage>
</organism>
<keyword evidence="1 3" id="KW-0732">Signal</keyword>
<evidence type="ECO:0000256" key="2">
    <source>
        <dbReference type="ARBA" id="ARBA00022833"/>
    </source>
</evidence>
<accession>A0AAP9KRK9</accession>
<dbReference type="Gene3D" id="2.40.128.20">
    <property type="match status" value="1"/>
</dbReference>
<gene>
    <name evidence="5" type="ORF">CTZ24_21965</name>
</gene>
<keyword evidence="2" id="KW-0862">Zinc</keyword>